<evidence type="ECO:0000313" key="2">
    <source>
        <dbReference type="EMBL" id="CAC5424345.1"/>
    </source>
</evidence>
<sequence>MRLIETECKSSEHAYLANKTETDIFQRYETAEIENSQIMKRIAIRIRELEDEKSERSSRSSSRSSHATYRGSSKRSEAEAKAAELKAKLKYIDVEAKAKLELEKIQTMRELETAKAKLEVLDGVSKVCSESVYIKGSLPQADMLNTFLESTIKFPENPVVINDNTLPSVKNQVSSTYVKSSTALVNALPPDNVSASNPTKKESLFYPSVKVYTPVTRSIKLNPLVSEYIPQACVENTLVSSVVDPHLASNTVKSQNIDTCRQFLSKSVENKKQNCMSQTGAVFMNNTEIQSDATFVLDETRRALGLSGTDVKLSLSTMHAENHIFDSRKIKGLVVRGFDSELKLPLPNVFSRFILPANRILDGDRINVHLFGAASSPGCANFGLKRVADDYEDEFGSDTYVFQTFCDFYADDGLKSFASVYDAVSLIK</sequence>
<evidence type="ECO:0000256" key="1">
    <source>
        <dbReference type="SAM" id="MobiDB-lite"/>
    </source>
</evidence>
<organism evidence="2 3">
    <name type="scientific">Mytilus coruscus</name>
    <name type="common">Sea mussel</name>
    <dbReference type="NCBI Taxonomy" id="42192"/>
    <lineage>
        <taxon>Eukaryota</taxon>
        <taxon>Metazoa</taxon>
        <taxon>Spiralia</taxon>
        <taxon>Lophotrochozoa</taxon>
        <taxon>Mollusca</taxon>
        <taxon>Bivalvia</taxon>
        <taxon>Autobranchia</taxon>
        <taxon>Pteriomorphia</taxon>
        <taxon>Mytilida</taxon>
        <taxon>Mytiloidea</taxon>
        <taxon>Mytilidae</taxon>
        <taxon>Mytilinae</taxon>
        <taxon>Mytilus</taxon>
    </lineage>
</organism>
<proteinExistence type="predicted"/>
<feature type="compositionally biased region" description="Low complexity" evidence="1">
    <location>
        <begin position="59"/>
        <end position="71"/>
    </location>
</feature>
<dbReference type="Proteomes" id="UP000507470">
    <property type="component" value="Unassembled WGS sequence"/>
</dbReference>
<dbReference type="OrthoDB" id="10065844at2759"/>
<accession>A0A6J8EXY9</accession>
<dbReference type="AlphaFoldDB" id="A0A6J8EXY9"/>
<dbReference type="EMBL" id="CACVKT020010008">
    <property type="protein sequence ID" value="CAC5424345.1"/>
    <property type="molecule type" value="Genomic_DNA"/>
</dbReference>
<keyword evidence="3" id="KW-1185">Reference proteome</keyword>
<gene>
    <name evidence="2" type="ORF">MCOR_56263</name>
</gene>
<reference evidence="2 3" key="1">
    <citation type="submission" date="2020-06" db="EMBL/GenBank/DDBJ databases">
        <authorList>
            <person name="Li R."/>
            <person name="Bekaert M."/>
        </authorList>
    </citation>
    <scope>NUCLEOTIDE SEQUENCE [LARGE SCALE GENOMIC DNA]</scope>
    <source>
        <strain evidence="3">wild</strain>
    </source>
</reference>
<dbReference type="PANTHER" id="PTHR47331:SF5">
    <property type="entry name" value="RIBONUCLEASE H"/>
    <property type="match status" value="1"/>
</dbReference>
<dbReference type="PANTHER" id="PTHR47331">
    <property type="entry name" value="PHD-TYPE DOMAIN-CONTAINING PROTEIN"/>
    <property type="match status" value="1"/>
</dbReference>
<evidence type="ECO:0000313" key="3">
    <source>
        <dbReference type="Proteomes" id="UP000507470"/>
    </source>
</evidence>
<protein>
    <submittedName>
        <fullName evidence="2">Uncharacterized protein</fullName>
    </submittedName>
</protein>
<name>A0A6J8EXY9_MYTCO</name>
<feature type="region of interest" description="Disordered" evidence="1">
    <location>
        <begin position="50"/>
        <end position="77"/>
    </location>
</feature>